<dbReference type="Pfam" id="PF08751">
    <property type="entry name" value="TrwC"/>
    <property type="match status" value="1"/>
</dbReference>
<dbReference type="EMBL" id="BSER01000010">
    <property type="protein sequence ID" value="GLJ96412.1"/>
    <property type="molecule type" value="Genomic_DNA"/>
</dbReference>
<dbReference type="InterPro" id="IPR027417">
    <property type="entry name" value="P-loop_NTPase"/>
</dbReference>
<name>A0A9W6HNF7_9MICO</name>
<gene>
    <name evidence="3" type="ORF">GCM10017591_24750</name>
</gene>
<dbReference type="SUPFAM" id="SSF55464">
    <property type="entry name" value="Origin of replication-binding domain, RBD-like"/>
    <property type="match status" value="1"/>
</dbReference>
<comment type="caution">
    <text evidence="3">The sequence shown here is derived from an EMBL/GenBank/DDBJ whole genome shotgun (WGS) entry which is preliminary data.</text>
</comment>
<evidence type="ECO:0000256" key="1">
    <source>
        <dbReference type="SAM" id="MobiDB-lite"/>
    </source>
</evidence>
<organism evidence="3 4">
    <name type="scientific">Microbacterium dextranolyticum</name>
    <dbReference type="NCBI Taxonomy" id="36806"/>
    <lineage>
        <taxon>Bacteria</taxon>
        <taxon>Bacillati</taxon>
        <taxon>Actinomycetota</taxon>
        <taxon>Actinomycetes</taxon>
        <taxon>Micrococcales</taxon>
        <taxon>Microbacteriaceae</taxon>
        <taxon>Microbacterium</taxon>
    </lineage>
</organism>
<feature type="domain" description="TrwC relaxase" evidence="2">
    <location>
        <begin position="10"/>
        <end position="367"/>
    </location>
</feature>
<keyword evidence="4" id="KW-1185">Reference proteome</keyword>
<proteinExistence type="predicted"/>
<dbReference type="Gene3D" id="2.30.30.940">
    <property type="match status" value="1"/>
</dbReference>
<protein>
    <recommendedName>
        <fullName evidence="2">TrwC relaxase domain-containing protein</fullName>
    </recommendedName>
</protein>
<feature type="region of interest" description="Disordered" evidence="1">
    <location>
        <begin position="1164"/>
        <end position="1185"/>
    </location>
</feature>
<dbReference type="CDD" id="cd18809">
    <property type="entry name" value="SF1_C_RecD"/>
    <property type="match status" value="1"/>
</dbReference>
<dbReference type="InterPro" id="IPR014862">
    <property type="entry name" value="TrwC"/>
</dbReference>
<evidence type="ECO:0000313" key="4">
    <source>
        <dbReference type="Proteomes" id="UP001142291"/>
    </source>
</evidence>
<dbReference type="SUPFAM" id="SSF52540">
    <property type="entry name" value="P-loop containing nucleoside triphosphate hydrolases"/>
    <property type="match status" value="2"/>
</dbReference>
<dbReference type="RefSeq" id="WP_204963252.1">
    <property type="nucleotide sequence ID" value="NZ_JAFBBR010000001.1"/>
</dbReference>
<dbReference type="Gene3D" id="3.40.50.300">
    <property type="entry name" value="P-loop containing nucleotide triphosphate hydrolases"/>
    <property type="match status" value="2"/>
</dbReference>
<dbReference type="AlphaFoldDB" id="A0A9W6HNF7"/>
<dbReference type="Pfam" id="PF13604">
    <property type="entry name" value="AAA_30"/>
    <property type="match status" value="1"/>
</dbReference>
<dbReference type="NCBIfam" id="NF041492">
    <property type="entry name" value="MobF"/>
    <property type="match status" value="1"/>
</dbReference>
<dbReference type="Proteomes" id="UP001142291">
    <property type="component" value="Unassembled WGS sequence"/>
</dbReference>
<reference evidence="3" key="2">
    <citation type="submission" date="2023-01" db="EMBL/GenBank/DDBJ databases">
        <authorList>
            <person name="Sun Q."/>
            <person name="Evtushenko L."/>
        </authorList>
    </citation>
    <scope>NUCLEOTIDE SEQUENCE</scope>
    <source>
        <strain evidence="3">VKM Ac-1940</strain>
    </source>
</reference>
<evidence type="ECO:0000259" key="2">
    <source>
        <dbReference type="Pfam" id="PF08751"/>
    </source>
</evidence>
<accession>A0A9W6HNF7</accession>
<evidence type="ECO:0000313" key="3">
    <source>
        <dbReference type="EMBL" id="GLJ96412.1"/>
    </source>
</evidence>
<reference evidence="3" key="1">
    <citation type="journal article" date="2014" name="Int. J. Syst. Evol. Microbiol.">
        <title>Complete genome sequence of Corynebacterium casei LMG S-19264T (=DSM 44701T), isolated from a smear-ripened cheese.</title>
        <authorList>
            <consortium name="US DOE Joint Genome Institute (JGI-PGF)"/>
            <person name="Walter F."/>
            <person name="Albersmeier A."/>
            <person name="Kalinowski J."/>
            <person name="Ruckert C."/>
        </authorList>
    </citation>
    <scope>NUCLEOTIDE SEQUENCE</scope>
    <source>
        <strain evidence="3">VKM Ac-1940</strain>
    </source>
</reference>
<sequence>MTVSMRVMTAGDGYKYLLRSVAAGDGDRSLSTPLTRYYAEAGNPPGFWIGQGLAALGHGELTAGSEVSEAQLELLIGSGRDPITGDPLGKAYPTFAPVAERIERRVKALDAGLGPAARAVETARIEAEETERGTRRAVAGFDFTFSVPKSVSALWAVADAGTQALIADAHHAAVAELVVFIEGEVAVTRVGADGPEGTVAHVDVLGVAATAFDHYDSRAGDPQLHTHVVISNKVKTAQDGKWRALAGRPMHAAVVAVSELYNAALADQLTRTIGIEWETRDRGRDRNPAWELVGVTESLISEFSTRSRHIEAEKDRLIAEYVATHGRQPSARIVLKLRAQATLATRPEKHIHSLADLTRQWRERAGRVLGQDATGWARTLTHQVTDAPARVLRADDVPLDVVREVGLSVMAVASEKRSTWTRWNLHAEASRQLMGWRFASMLDREAITGLVVDAAEQASLRLTPPELASSPVQFRRPDGTSRFRPHAAVLFSSEALLAAEDRLLARAGSLAGPVVGLETVEQITSRPDPRGRMLGEDQAAALAAIAVSGRTLDVLVGPAGAGKTTAMNALRCAWEKEHGPGSVVGLAPSAVAAQVLADDLGITTESTAKWWQNHLMHGTTFEAGQLVIIDEASLAGTASLDRITAEAEHADTKVLLVGDWGQLQSVDAGGAFSMLVHARDDTPELLDIHRFTHEWEKSTSLQLRHGRPEAIDTLAGHDRITGGEQEAMIDAAYGAWLRDLAAGRASILVAETHETVTALNTRARADRIIDGTVHGTREVGLHDGTAVSEGDLVITRHNDRRLRNGRSWVRNGDRWTVSSVHSDGSVSIRPVGRRLRGGIVLPADYVAEHLDLGYAITAHRAQGVTTDTAHVIATATTTRENFYVAMTRGAAGNYAYVVLDRPDDSHGVPHPSDNPDATARSVLYGVIQHIGAELSAHEAITAEQERWSNIGQLAAEYETIAQAAQHDRWATLLATAGLTGGQVDAVLDSDAYPALSAELRHAEANHHDLDALLPRLIAARGLEDADDIASVLHARVARATARPAGSGRTRRQSRLIAGLIPYADGPMADDMRQALDERRQLIETRADAVLTGALIDKAHWTTQLGPEPQGAKSGAAWRRAALIVAAYRDLYQITDDRTPLGSAPQSTRQKIDRARAEAALSALTAGTSSEPARQVAQVADRGLRL</sequence>